<dbReference type="InterPro" id="IPR022606">
    <property type="entry name" value="DUF2914"/>
</dbReference>
<feature type="transmembrane region" description="Helical" evidence="1">
    <location>
        <begin position="47"/>
        <end position="67"/>
    </location>
</feature>
<evidence type="ECO:0000256" key="1">
    <source>
        <dbReference type="SAM" id="Phobius"/>
    </source>
</evidence>
<proteinExistence type="predicted"/>
<name>A0A1G2U4Z0_9BACT</name>
<keyword evidence="1" id="KW-1133">Transmembrane helix</keyword>
<dbReference type="Pfam" id="PF11141">
    <property type="entry name" value="DUF2914"/>
    <property type="match status" value="1"/>
</dbReference>
<reference evidence="3 4" key="1">
    <citation type="journal article" date="2016" name="Nat. Commun.">
        <title>Thousands of microbial genomes shed light on interconnected biogeochemical processes in an aquifer system.</title>
        <authorList>
            <person name="Anantharaman K."/>
            <person name="Brown C.T."/>
            <person name="Hug L.A."/>
            <person name="Sharon I."/>
            <person name="Castelle C.J."/>
            <person name="Probst A.J."/>
            <person name="Thomas B.C."/>
            <person name="Singh A."/>
            <person name="Wilkins M.J."/>
            <person name="Karaoz U."/>
            <person name="Brodie E.L."/>
            <person name="Williams K.H."/>
            <person name="Hubbard S.S."/>
            <person name="Banfield J.F."/>
        </authorList>
    </citation>
    <scope>NUCLEOTIDE SEQUENCE [LARGE SCALE GENOMIC DNA]</scope>
</reference>
<evidence type="ECO:0000313" key="3">
    <source>
        <dbReference type="EMBL" id="OHB04563.1"/>
    </source>
</evidence>
<dbReference type="AlphaFoldDB" id="A0A1G2U4Z0"/>
<gene>
    <name evidence="3" type="ORF">A2920_01290</name>
</gene>
<evidence type="ECO:0000259" key="2">
    <source>
        <dbReference type="Pfam" id="PF11141"/>
    </source>
</evidence>
<accession>A0A1G2U4Z0</accession>
<keyword evidence="1" id="KW-0472">Membrane</keyword>
<feature type="transmembrane region" description="Helical" evidence="1">
    <location>
        <begin position="79"/>
        <end position="100"/>
    </location>
</feature>
<keyword evidence="1" id="KW-0812">Transmembrane</keyword>
<protein>
    <recommendedName>
        <fullName evidence="2">DUF2914 domain-containing protein</fullName>
    </recommendedName>
</protein>
<dbReference type="Proteomes" id="UP000179283">
    <property type="component" value="Unassembled WGS sequence"/>
</dbReference>
<sequence>MQSKFGKIKAWFEKYEAYISTGSLLLGFAIDNLTLKRIDLPFENIVLFTYLAISAIGITLINLYDTGKLHEKLIEKTRFLLPHIVQFAFGGLFSGFFVFYSRSASFFTSWPFLVLLLVIMVGGERFKHYYLRIGFQVGVLYIALFSFSIFYIPVLTGKMGVWTFLLSGLSSLVIIALFLRFLLQIVPDVIKKNKRIIGCAVGGAFFLINIFYFANILPPIPLALKDGGIYHSLVKRDGEYWVKEERGNWNKFFSRYDVIHLSPGASLYAYSSVFAPTNLNTNIVHNWQYFDKQNDKWVSASRIIFPIVGGRDGGYRGYSWKSSLFPALWRVDVETLSGQIIGRIKFRIEISGATLQESQFRWVEGK</sequence>
<feature type="transmembrane region" description="Helical" evidence="1">
    <location>
        <begin position="161"/>
        <end position="183"/>
    </location>
</feature>
<feature type="domain" description="DUF2914" evidence="2">
    <location>
        <begin position="281"/>
        <end position="348"/>
    </location>
</feature>
<feature type="transmembrane region" description="Helical" evidence="1">
    <location>
        <begin position="135"/>
        <end position="155"/>
    </location>
</feature>
<dbReference type="EMBL" id="MHWD01000008">
    <property type="protein sequence ID" value="OHB04563.1"/>
    <property type="molecule type" value="Genomic_DNA"/>
</dbReference>
<feature type="transmembrane region" description="Helical" evidence="1">
    <location>
        <begin position="15"/>
        <end position="35"/>
    </location>
</feature>
<feature type="transmembrane region" description="Helical" evidence="1">
    <location>
        <begin position="106"/>
        <end position="123"/>
    </location>
</feature>
<comment type="caution">
    <text evidence="3">The sequence shown here is derived from an EMBL/GenBank/DDBJ whole genome shotgun (WGS) entry which is preliminary data.</text>
</comment>
<organism evidence="3 4">
    <name type="scientific">Candidatus Zambryskibacteria bacterium RIFCSPLOWO2_01_FULL_43_17</name>
    <dbReference type="NCBI Taxonomy" id="1802760"/>
    <lineage>
        <taxon>Bacteria</taxon>
        <taxon>Candidatus Zambryskiibacteriota</taxon>
    </lineage>
</organism>
<feature type="transmembrane region" description="Helical" evidence="1">
    <location>
        <begin position="195"/>
        <end position="214"/>
    </location>
</feature>
<evidence type="ECO:0000313" key="4">
    <source>
        <dbReference type="Proteomes" id="UP000179283"/>
    </source>
</evidence>